<keyword evidence="3" id="KW-0472">Membrane</keyword>
<dbReference type="InterPro" id="IPR011990">
    <property type="entry name" value="TPR-like_helical_dom_sf"/>
</dbReference>
<feature type="compositionally biased region" description="Low complexity" evidence="2">
    <location>
        <begin position="793"/>
        <end position="809"/>
    </location>
</feature>
<dbReference type="PANTHER" id="PTHR11102:SF147">
    <property type="entry name" value="SEL1L ADAPTOR SUBUNIT OF ERAD E3 UBIQUITIN LIGASE"/>
    <property type="match status" value="1"/>
</dbReference>
<evidence type="ECO:0000256" key="3">
    <source>
        <dbReference type="SAM" id="Phobius"/>
    </source>
</evidence>
<evidence type="ECO:0000313" key="6">
    <source>
        <dbReference type="Proteomes" id="UP000238350"/>
    </source>
</evidence>
<organism evidence="5 6">
    <name type="scientific">Wickerhamiella sorbophila</name>
    <dbReference type="NCBI Taxonomy" id="45607"/>
    <lineage>
        <taxon>Eukaryota</taxon>
        <taxon>Fungi</taxon>
        <taxon>Dikarya</taxon>
        <taxon>Ascomycota</taxon>
        <taxon>Saccharomycotina</taxon>
        <taxon>Dipodascomycetes</taxon>
        <taxon>Dipodascales</taxon>
        <taxon>Trichomonascaceae</taxon>
        <taxon>Wickerhamiella</taxon>
    </lineage>
</organism>
<dbReference type="AlphaFoldDB" id="A0A2T0FLR4"/>
<dbReference type="Gene3D" id="1.25.40.10">
    <property type="entry name" value="Tetratricopeptide repeat domain"/>
    <property type="match status" value="2"/>
</dbReference>
<sequence>MQAYYVTVCLCAWVMWTLKLVIALAAACIVAANEEAYTQDFDHNEVAGFEQWISPDHPGSALTSFQLSTYVPLPETPSYPWAYDRFSYSHLVKILYANLWQKRGETDDVEKSPPGQVDDLSQFDDGTAGQLFKIGECCFYGAKTQQNLTRAFDYYQRAAALGSAPAQFMMGLRYSTGVFGNFETDQAKALVYYTFAAEAGDLRSQMALGYRYFHGIGVEQSDSKSAFYYGEAADKCMEYHSNGNSVEGFRKTPKNSWIIADEFGRGVYDFLMHETYSISPATTVLLQAMIGEKDEILDQLEFSALEEDDMRAHFILTQYYSRGGSFNEPQYERAMAHANNVIDQFDRLPGKPDSEEIFMASFCYVFIGDRYRRGEGVEKNLEKAKYYYELALELEVDTTHSFASSPLGMMELYEAAHYEPGSEEAIYHETRADNYFEKGAKVNSYFGQVINSIRHSFTPEDKMEVLPKISKFAKSGPLAAYWAGALWEDLEIEAQTNKDVQEWFQNTHLDLNVAALYRSVCEWTEDYHSPIRWAQRSYAEGLDASYLGFLVTAEQGYDSAQFNLGDLLDVYHSALPVPWLRAWPVPDFVKNRAESALTFFTRAAQRSMDAMMKVADYYYYGTGTEKDLTRAFEYYTDQARRTFRASSMAYFNIAWMYEHGEGVNQDSHLAKRYYDLSASANSNAFLLVQMALVRLRWKLLWQRLLGVEVPNQEPEAPRKSFWEGLQMMRATFKDLKASRPQVVFEEEVEEPLTLENFTTDLYFFGVCLLFMAVAVAFRIRRNRLMARQAAGLAEPAEPVEQAAPAAPAPDENHHQNDEAANIPEVPAP</sequence>
<evidence type="ECO:0000313" key="5">
    <source>
        <dbReference type="EMBL" id="PRT55915.1"/>
    </source>
</evidence>
<gene>
    <name evidence="5" type="ORF">B9G98_03535</name>
</gene>
<comment type="similarity">
    <text evidence="1">Belongs to the sel-1 family.</text>
</comment>
<feature type="signal peptide" evidence="4">
    <location>
        <begin position="1"/>
        <end position="32"/>
    </location>
</feature>
<dbReference type="OrthoDB" id="27934at2759"/>
<dbReference type="SUPFAM" id="SSF81901">
    <property type="entry name" value="HCP-like"/>
    <property type="match status" value="3"/>
</dbReference>
<dbReference type="GO" id="GO:0036503">
    <property type="term" value="P:ERAD pathway"/>
    <property type="evidence" value="ECO:0007669"/>
    <property type="project" value="TreeGrafter"/>
</dbReference>
<keyword evidence="4" id="KW-0732">Signal</keyword>
<dbReference type="GO" id="GO:0005789">
    <property type="term" value="C:endoplasmic reticulum membrane"/>
    <property type="evidence" value="ECO:0007669"/>
    <property type="project" value="TreeGrafter"/>
</dbReference>
<proteinExistence type="inferred from homology"/>
<dbReference type="EMBL" id="NDIQ01000022">
    <property type="protein sequence ID" value="PRT55915.1"/>
    <property type="molecule type" value="Genomic_DNA"/>
</dbReference>
<dbReference type="SMART" id="SM00671">
    <property type="entry name" value="SEL1"/>
    <property type="match status" value="7"/>
</dbReference>
<dbReference type="Pfam" id="PF08238">
    <property type="entry name" value="Sel1"/>
    <property type="match status" value="6"/>
</dbReference>
<dbReference type="PANTHER" id="PTHR11102">
    <property type="entry name" value="SEL-1-LIKE PROTEIN"/>
    <property type="match status" value="1"/>
</dbReference>
<dbReference type="Proteomes" id="UP000238350">
    <property type="component" value="Unassembled WGS sequence"/>
</dbReference>
<name>A0A2T0FLR4_9ASCO</name>
<accession>A0A2T0FLR4</accession>
<dbReference type="InterPro" id="IPR050767">
    <property type="entry name" value="Sel1_AlgK"/>
</dbReference>
<reference evidence="5 6" key="1">
    <citation type="submission" date="2017-04" db="EMBL/GenBank/DDBJ databases">
        <title>Genome sequencing of [Candida] sorbophila.</title>
        <authorList>
            <person name="Ahn J.O."/>
        </authorList>
    </citation>
    <scope>NUCLEOTIDE SEQUENCE [LARGE SCALE GENOMIC DNA]</scope>
    <source>
        <strain evidence="5 6">DS02</strain>
    </source>
</reference>
<evidence type="ECO:0000256" key="1">
    <source>
        <dbReference type="ARBA" id="ARBA00038101"/>
    </source>
</evidence>
<dbReference type="RefSeq" id="XP_024665860.1">
    <property type="nucleotide sequence ID" value="XM_024810092.1"/>
</dbReference>
<dbReference type="STRING" id="45607.A0A2T0FLR4"/>
<keyword evidence="3" id="KW-0812">Transmembrane</keyword>
<comment type="caution">
    <text evidence="5">The sequence shown here is derived from an EMBL/GenBank/DDBJ whole genome shotgun (WGS) entry which is preliminary data.</text>
</comment>
<evidence type="ECO:0000256" key="2">
    <source>
        <dbReference type="SAM" id="MobiDB-lite"/>
    </source>
</evidence>
<dbReference type="InterPro" id="IPR006597">
    <property type="entry name" value="Sel1-like"/>
</dbReference>
<protein>
    <submittedName>
        <fullName evidence="5">Protein sel-1 1</fullName>
    </submittedName>
</protein>
<evidence type="ECO:0000256" key="4">
    <source>
        <dbReference type="SAM" id="SignalP"/>
    </source>
</evidence>
<dbReference type="GeneID" id="36517283"/>
<keyword evidence="6" id="KW-1185">Reference proteome</keyword>
<feature type="region of interest" description="Disordered" evidence="2">
    <location>
        <begin position="790"/>
        <end position="828"/>
    </location>
</feature>
<keyword evidence="3" id="KW-1133">Transmembrane helix</keyword>
<feature type="transmembrane region" description="Helical" evidence="3">
    <location>
        <begin position="761"/>
        <end position="779"/>
    </location>
</feature>
<feature type="chain" id="PRO_5015468399" evidence="4">
    <location>
        <begin position="33"/>
        <end position="828"/>
    </location>
</feature>